<dbReference type="InterPro" id="IPR008979">
    <property type="entry name" value="Galactose-bd-like_sf"/>
</dbReference>
<dbReference type="PATRIC" id="fig|502682.8.peg.1615"/>
<evidence type="ECO:0000256" key="1">
    <source>
        <dbReference type="ARBA" id="ARBA00022801"/>
    </source>
</evidence>
<sequence length="729" mass="78448">MPLHRISAGSRALIASIRSDEENRSKEPPGDRDAGRKQRAALICVTTFWCSLGIIAAYALLTDQRLLAAGSILLFLVVAAATERHLSRWIGLISGSLIAATLSYRSQFWAGPTFGEGFAAASLVLGAALLCVVAVSAGSFSRRRLAVPAVVAGGIVATIASMSAYAHAGPTTRHSIAIASHDGTLLAADIYLPRSIPADGLSAILMQTRYNRGWSVRWPWRFVLTGDAPLADAFTRGDFAYVAVDARGSGASEGEQAVSFSPEERADGPALAGWIRRQSWSNATVYGEGISYAGVATDLAWSQGALDGAVVAFAPYDILRDTVWPGGLLAETFARRWSLVTTSLDAGEPERVFASLARFVSGVRPLDSDPDGTALAALIASRRNYVPYDLFASAPFRGDLVEGQDVWSRANFTYRAPQGAPPRLVIGGWYDGGNTNAALRRLIHDPGSHLLIGPWDHGGRQIISPCEDDEAKVLDYPRVVTDFLRSSSTTTGQSRVRYFTMCGGGWKESSSWPVADVRSQTLYLSGTSLNSRAAPYFPRTLIVDPSATTGKGSRWLSPANFDGTLIEYTELFDQSQHRLTFETGPLRNDMILTGNAVIETAITADAADASVFAYLEDVGPAGDVRYITEGQIRASHAALAIGRDALYEDVIPHRTLRAEHRRALSLDEPLILRFGMQATSYRIAAGRRLRLSFAGADHDNFAAVPDGASRITFHSVDGRAPTLDLPIEQ</sequence>
<organism evidence="2 3">
    <name type="scientific">Aurantiacibacter gangjinensis</name>
    <dbReference type="NCBI Taxonomy" id="502682"/>
    <lineage>
        <taxon>Bacteria</taxon>
        <taxon>Pseudomonadati</taxon>
        <taxon>Pseudomonadota</taxon>
        <taxon>Alphaproteobacteria</taxon>
        <taxon>Sphingomonadales</taxon>
        <taxon>Erythrobacteraceae</taxon>
        <taxon>Aurantiacibacter</taxon>
    </lineage>
</organism>
<dbReference type="InterPro" id="IPR013736">
    <property type="entry name" value="Xaa-Pro_dipept_C"/>
</dbReference>
<dbReference type="Pfam" id="PF02129">
    <property type="entry name" value="Peptidase_S15"/>
    <property type="match status" value="1"/>
</dbReference>
<evidence type="ECO:0000313" key="2">
    <source>
        <dbReference type="EMBL" id="KLE31488.1"/>
    </source>
</evidence>
<dbReference type="EMBL" id="LBHC01000002">
    <property type="protein sequence ID" value="KLE31488.1"/>
    <property type="molecule type" value="Genomic_DNA"/>
</dbReference>
<proteinExistence type="predicted"/>
<dbReference type="Gene3D" id="3.40.50.1820">
    <property type="entry name" value="alpha/beta hydrolase"/>
    <property type="match status" value="1"/>
</dbReference>
<dbReference type="InterPro" id="IPR005674">
    <property type="entry name" value="CocE/Ser_esterase"/>
</dbReference>
<dbReference type="STRING" id="502682.BMF35_a0585"/>
<dbReference type="NCBIfam" id="TIGR00976">
    <property type="entry name" value="CocE_NonD"/>
    <property type="match status" value="1"/>
</dbReference>
<gene>
    <name evidence="2" type="ORF">AAW01_07895</name>
</gene>
<keyword evidence="1" id="KW-0378">Hydrolase</keyword>
<dbReference type="AlphaFoldDB" id="A0A0G9MQA6"/>
<dbReference type="Gene3D" id="2.60.120.260">
    <property type="entry name" value="Galactose-binding domain-like"/>
    <property type="match status" value="1"/>
</dbReference>
<dbReference type="InterPro" id="IPR000383">
    <property type="entry name" value="Xaa-Pro-like_dom"/>
</dbReference>
<dbReference type="SUPFAM" id="SSF49785">
    <property type="entry name" value="Galactose-binding domain-like"/>
    <property type="match status" value="1"/>
</dbReference>
<accession>A0A0G9MQA6</accession>
<keyword evidence="3" id="KW-1185">Reference proteome</keyword>
<dbReference type="InterPro" id="IPR029058">
    <property type="entry name" value="AB_hydrolase_fold"/>
</dbReference>
<name>A0A0G9MQA6_9SPHN</name>
<dbReference type="KEGG" id="egn:BMF35_a0585"/>
<reference evidence="2 3" key="1">
    <citation type="submission" date="2015-04" db="EMBL/GenBank/DDBJ databases">
        <title>The draft genome sequence of Erythrobacr gangjinensis K7-2.</title>
        <authorList>
            <person name="Zhuang L."/>
            <person name="Liu Y."/>
            <person name="Shao Z."/>
        </authorList>
    </citation>
    <scope>NUCLEOTIDE SEQUENCE [LARGE SCALE GENOMIC DNA]</scope>
    <source>
        <strain evidence="2 3">K7-2</strain>
    </source>
</reference>
<dbReference type="Proteomes" id="UP000053070">
    <property type="component" value="Unassembled WGS sequence"/>
</dbReference>
<protein>
    <submittedName>
        <fullName evidence="2">Uncharacterized protein</fullName>
    </submittedName>
</protein>
<dbReference type="SUPFAM" id="SSF53474">
    <property type="entry name" value="alpha/beta-Hydrolases"/>
    <property type="match status" value="1"/>
</dbReference>
<dbReference type="SMART" id="SM00939">
    <property type="entry name" value="PepX_C"/>
    <property type="match status" value="1"/>
</dbReference>
<dbReference type="Gene3D" id="1.10.3020.10">
    <property type="entry name" value="alpha-amino acid ester hydrolase ( Helical cap domain)"/>
    <property type="match status" value="1"/>
</dbReference>
<evidence type="ECO:0000313" key="3">
    <source>
        <dbReference type="Proteomes" id="UP000053070"/>
    </source>
</evidence>
<dbReference type="Pfam" id="PF08530">
    <property type="entry name" value="PepX_C"/>
    <property type="match status" value="1"/>
</dbReference>
<comment type="caution">
    <text evidence="2">The sequence shown here is derived from an EMBL/GenBank/DDBJ whole genome shotgun (WGS) entry which is preliminary data.</text>
</comment>
<dbReference type="GO" id="GO:0008239">
    <property type="term" value="F:dipeptidyl-peptidase activity"/>
    <property type="evidence" value="ECO:0007669"/>
    <property type="project" value="InterPro"/>
</dbReference>